<dbReference type="Proteomes" id="UP000474757">
    <property type="component" value="Unassembled WGS sequence"/>
</dbReference>
<dbReference type="AlphaFoldDB" id="A0A6B2JTA4"/>
<dbReference type="PANTHER" id="PTHR44196:SF2">
    <property type="entry name" value="SHORT-CHAIN DEHYDROGENASE-RELATED"/>
    <property type="match status" value="1"/>
</dbReference>
<protein>
    <submittedName>
        <fullName evidence="4">SDR family NAD(P)-dependent oxidoreductase</fullName>
    </submittedName>
</protein>
<dbReference type="GO" id="GO:0016020">
    <property type="term" value="C:membrane"/>
    <property type="evidence" value="ECO:0007669"/>
    <property type="project" value="TreeGrafter"/>
</dbReference>
<evidence type="ECO:0000256" key="2">
    <source>
        <dbReference type="ARBA" id="ARBA00023002"/>
    </source>
</evidence>
<evidence type="ECO:0000313" key="4">
    <source>
        <dbReference type="EMBL" id="NDU99798.1"/>
    </source>
</evidence>
<dbReference type="EMBL" id="JAAGAB010000001">
    <property type="protein sequence ID" value="NDU99798.1"/>
    <property type="molecule type" value="Genomic_DNA"/>
</dbReference>
<comment type="caution">
    <text evidence="4">The sequence shown here is derived from an EMBL/GenBank/DDBJ whole genome shotgun (WGS) entry which is preliminary data.</text>
</comment>
<organism evidence="4 5">
    <name type="scientific">Pseudoroseicyclus tamaricis</name>
    <dbReference type="NCBI Taxonomy" id="2705421"/>
    <lineage>
        <taxon>Bacteria</taxon>
        <taxon>Pseudomonadati</taxon>
        <taxon>Pseudomonadota</taxon>
        <taxon>Alphaproteobacteria</taxon>
        <taxon>Rhodobacterales</taxon>
        <taxon>Paracoccaceae</taxon>
        <taxon>Pseudoroseicyclus</taxon>
    </lineage>
</organism>
<dbReference type="Pfam" id="PF00106">
    <property type="entry name" value="adh_short"/>
    <property type="match status" value="1"/>
</dbReference>
<dbReference type="CDD" id="cd05233">
    <property type="entry name" value="SDR_c"/>
    <property type="match status" value="1"/>
</dbReference>
<comment type="similarity">
    <text evidence="1">Belongs to the short-chain dehydrogenases/reductases (SDR) family.</text>
</comment>
<dbReference type="Gene3D" id="3.40.50.720">
    <property type="entry name" value="NAD(P)-binding Rossmann-like Domain"/>
    <property type="match status" value="1"/>
</dbReference>
<dbReference type="GO" id="GO:0016491">
    <property type="term" value="F:oxidoreductase activity"/>
    <property type="evidence" value="ECO:0007669"/>
    <property type="project" value="UniProtKB-KW"/>
</dbReference>
<name>A0A6B2JTA4_9RHOB</name>
<dbReference type="InterPro" id="IPR002347">
    <property type="entry name" value="SDR_fam"/>
</dbReference>
<accession>A0A6B2JTA4</accession>
<proteinExistence type="inferred from homology"/>
<dbReference type="PANTHER" id="PTHR44196">
    <property type="entry name" value="DEHYDROGENASE/REDUCTASE SDR FAMILY MEMBER 7B"/>
    <property type="match status" value="1"/>
</dbReference>
<dbReference type="InterPro" id="IPR036291">
    <property type="entry name" value="NAD(P)-bd_dom_sf"/>
</dbReference>
<reference evidence="4 5" key="1">
    <citation type="submission" date="2020-02" db="EMBL/GenBank/DDBJ databases">
        <title>Pseudoroseicyclus tamarix, sp. nov., isolated from offshore sediment of a Tamarix chinensis forest.</title>
        <authorList>
            <person name="Gai Y."/>
        </authorList>
    </citation>
    <scope>NUCLEOTIDE SEQUENCE [LARGE SCALE GENOMIC DNA]</scope>
    <source>
        <strain evidence="4 5">CLL3-39</strain>
    </source>
</reference>
<gene>
    <name evidence="4" type="ORF">GZA08_02260</name>
</gene>
<dbReference type="RefSeq" id="WP_163889581.1">
    <property type="nucleotide sequence ID" value="NZ_JAAFYS010000001.1"/>
</dbReference>
<evidence type="ECO:0000259" key="3">
    <source>
        <dbReference type="SMART" id="SM00822"/>
    </source>
</evidence>
<dbReference type="SMART" id="SM00822">
    <property type="entry name" value="PKS_KR"/>
    <property type="match status" value="1"/>
</dbReference>
<dbReference type="SUPFAM" id="SSF51735">
    <property type="entry name" value="NAD(P)-binding Rossmann-fold domains"/>
    <property type="match status" value="1"/>
</dbReference>
<keyword evidence="5" id="KW-1185">Reference proteome</keyword>
<dbReference type="PROSITE" id="PS00061">
    <property type="entry name" value="ADH_SHORT"/>
    <property type="match status" value="1"/>
</dbReference>
<sequence>MDRTGKLAVITGASTGIGHEMAKICAEEGHDLLICANEARIESVAAELRAGGGEVIALQADLATPEGVDRLWDATGGRPVDYLLANAGIGLGEAFLDQDLGEIGEVIDLNVKGTTHLLWHVGRQMRERAEGRILITGSIAGLMPGSYQAVYNGTKAYLDSLSYALRNELKETGVTVTCLMPGPTETEFFDRAHMEDTPVGEDDSKDDPAMVARAGYKAMMKGQSGVASGFMNKVQATFAGLIPDTVLAQMHRHMAEPEDDQKTDPAA</sequence>
<dbReference type="InterPro" id="IPR020904">
    <property type="entry name" value="Sc_DH/Rdtase_CS"/>
</dbReference>
<feature type="domain" description="Ketoreductase" evidence="3">
    <location>
        <begin position="6"/>
        <end position="186"/>
    </location>
</feature>
<evidence type="ECO:0000256" key="1">
    <source>
        <dbReference type="ARBA" id="ARBA00006484"/>
    </source>
</evidence>
<evidence type="ECO:0000313" key="5">
    <source>
        <dbReference type="Proteomes" id="UP000474757"/>
    </source>
</evidence>
<keyword evidence="2" id="KW-0560">Oxidoreductase</keyword>
<dbReference type="InterPro" id="IPR057326">
    <property type="entry name" value="KR_dom"/>
</dbReference>
<dbReference type="PRINTS" id="PR00081">
    <property type="entry name" value="GDHRDH"/>
</dbReference>